<dbReference type="EMBL" id="JAMFLX010000008">
    <property type="protein sequence ID" value="MCL6269784.1"/>
    <property type="molecule type" value="Genomic_DNA"/>
</dbReference>
<name>A0ABT0PEJ0_9GAMM</name>
<dbReference type="HAMAP" id="MF_00919">
    <property type="entry name" value="RMF"/>
    <property type="match status" value="1"/>
</dbReference>
<gene>
    <name evidence="3 4" type="primary">rmf</name>
    <name evidence="4" type="ORF">M3P05_07505</name>
</gene>
<comment type="subcellular location">
    <subcellularLocation>
        <location evidence="3">Cytoplasm</location>
    </subcellularLocation>
</comment>
<evidence type="ECO:0000256" key="1">
    <source>
        <dbReference type="ARBA" id="ARBA00022490"/>
    </source>
</evidence>
<comment type="function">
    <text evidence="3">During stationary phase, converts 70S ribosomes to an inactive dimeric form (100S ribosomes).</text>
</comment>
<dbReference type="Gene3D" id="1.10.10.620">
    <property type="entry name" value="ribosome modulation factor like domain"/>
    <property type="match status" value="1"/>
</dbReference>
<reference evidence="4 5" key="1">
    <citation type="submission" date="2022-05" db="EMBL/GenBank/DDBJ databases">
        <authorList>
            <person name="Park J.-S."/>
        </authorList>
    </citation>
    <scope>NUCLEOTIDE SEQUENCE [LARGE SCALE GENOMIC DNA]</scope>
    <source>
        <strain evidence="4 5">2012CJ34-2</strain>
    </source>
</reference>
<evidence type="ECO:0000256" key="3">
    <source>
        <dbReference type="HAMAP-Rule" id="MF_00919"/>
    </source>
</evidence>
<proteinExistence type="inferred from homology"/>
<keyword evidence="2 3" id="KW-0810">Translation regulation</keyword>
<accession>A0ABT0PEJ0</accession>
<keyword evidence="5" id="KW-1185">Reference proteome</keyword>
<evidence type="ECO:0000256" key="2">
    <source>
        <dbReference type="ARBA" id="ARBA00022845"/>
    </source>
</evidence>
<sequence>MKRQKRDKSERAYAKGYQTGLTGRANDNCPHDEMNQRQAWLNGWRDGWSDHVEGYTGVSGIHKMNHHTL</sequence>
<evidence type="ECO:0000313" key="4">
    <source>
        <dbReference type="EMBL" id="MCL6269784.1"/>
    </source>
</evidence>
<evidence type="ECO:0000313" key="5">
    <source>
        <dbReference type="Proteomes" id="UP001203338"/>
    </source>
</evidence>
<comment type="similarity">
    <text evidence="3">Belongs to the ribosome modulation factor family.</text>
</comment>
<dbReference type="NCBIfam" id="NF041886">
    <property type="entry name" value="Rmf_CrpP_fam"/>
    <property type="match status" value="1"/>
</dbReference>
<dbReference type="InterPro" id="IPR007040">
    <property type="entry name" value="Ribosome_modulation_factor"/>
</dbReference>
<dbReference type="Proteomes" id="UP001203338">
    <property type="component" value="Unassembled WGS sequence"/>
</dbReference>
<keyword evidence="1 3" id="KW-0963">Cytoplasm</keyword>
<comment type="caution">
    <text evidence="4">The sequence shown here is derived from an EMBL/GenBank/DDBJ whole genome shotgun (WGS) entry which is preliminary data.</text>
</comment>
<dbReference type="NCBIfam" id="NF011162">
    <property type="entry name" value="PRK14563.1"/>
    <property type="match status" value="1"/>
</dbReference>
<dbReference type="Pfam" id="PF04957">
    <property type="entry name" value="RMF"/>
    <property type="match status" value="1"/>
</dbReference>
<protein>
    <recommendedName>
        <fullName evidence="3">Ribosome modulation factor</fullName>
        <shortName evidence="3">RMF</shortName>
    </recommendedName>
</protein>
<dbReference type="InterPro" id="IPR023200">
    <property type="entry name" value="RMF_sf"/>
</dbReference>
<organism evidence="4 5">
    <name type="scientific">Parendozoicomonas callyspongiae</name>
    <dbReference type="NCBI Taxonomy" id="2942213"/>
    <lineage>
        <taxon>Bacteria</taxon>
        <taxon>Pseudomonadati</taxon>
        <taxon>Pseudomonadota</taxon>
        <taxon>Gammaproteobacteria</taxon>
        <taxon>Oceanospirillales</taxon>
        <taxon>Endozoicomonadaceae</taxon>
        <taxon>Parendozoicomonas</taxon>
    </lineage>
</organism>
<dbReference type="RefSeq" id="WP_249698874.1">
    <property type="nucleotide sequence ID" value="NZ_JAMFLX010000008.1"/>
</dbReference>